<comment type="caution">
    <text evidence="1">The sequence shown here is derived from an EMBL/GenBank/DDBJ whole genome shotgun (WGS) entry which is preliminary data.</text>
</comment>
<dbReference type="AlphaFoldDB" id="A0AAN9QB34"/>
<evidence type="ECO:0000313" key="2">
    <source>
        <dbReference type="Proteomes" id="UP001367508"/>
    </source>
</evidence>
<dbReference type="Proteomes" id="UP001367508">
    <property type="component" value="Unassembled WGS sequence"/>
</dbReference>
<sequence length="98" mass="11123">MRPGSGTRCTNHQAMLSSWVCYSCLVTLPATFSGMHLSLCDYVYLEGLGSKLAYVPTPVLYHVDFQDRVTHPFTRHFGSWTYMKYDLHALPKHLLAIA</sequence>
<evidence type="ECO:0000313" key="1">
    <source>
        <dbReference type="EMBL" id="KAK7328851.1"/>
    </source>
</evidence>
<proteinExistence type="predicted"/>
<reference evidence="1 2" key="1">
    <citation type="submission" date="2024-01" db="EMBL/GenBank/DDBJ databases">
        <title>The genomes of 5 underutilized Papilionoideae crops provide insights into root nodulation and disease resistanc.</title>
        <authorList>
            <person name="Jiang F."/>
        </authorList>
    </citation>
    <scope>NUCLEOTIDE SEQUENCE [LARGE SCALE GENOMIC DNA]</scope>
    <source>
        <strain evidence="1">LVBAO_FW01</strain>
        <tissue evidence="1">Leaves</tissue>
    </source>
</reference>
<accession>A0AAN9QB34</accession>
<dbReference type="EMBL" id="JAYMYQ010000005">
    <property type="protein sequence ID" value="KAK7328851.1"/>
    <property type="molecule type" value="Genomic_DNA"/>
</dbReference>
<protein>
    <submittedName>
        <fullName evidence="1">Uncharacterized protein</fullName>
    </submittedName>
</protein>
<gene>
    <name evidence="1" type="ORF">VNO77_22977</name>
</gene>
<organism evidence="1 2">
    <name type="scientific">Canavalia gladiata</name>
    <name type="common">Sword bean</name>
    <name type="synonym">Dolichos gladiatus</name>
    <dbReference type="NCBI Taxonomy" id="3824"/>
    <lineage>
        <taxon>Eukaryota</taxon>
        <taxon>Viridiplantae</taxon>
        <taxon>Streptophyta</taxon>
        <taxon>Embryophyta</taxon>
        <taxon>Tracheophyta</taxon>
        <taxon>Spermatophyta</taxon>
        <taxon>Magnoliopsida</taxon>
        <taxon>eudicotyledons</taxon>
        <taxon>Gunneridae</taxon>
        <taxon>Pentapetalae</taxon>
        <taxon>rosids</taxon>
        <taxon>fabids</taxon>
        <taxon>Fabales</taxon>
        <taxon>Fabaceae</taxon>
        <taxon>Papilionoideae</taxon>
        <taxon>50 kb inversion clade</taxon>
        <taxon>NPAAA clade</taxon>
        <taxon>indigoferoid/millettioid clade</taxon>
        <taxon>Phaseoleae</taxon>
        <taxon>Canavalia</taxon>
    </lineage>
</organism>
<name>A0AAN9QB34_CANGL</name>
<keyword evidence="2" id="KW-1185">Reference proteome</keyword>